<evidence type="ECO:0000313" key="3">
    <source>
        <dbReference type="Proteomes" id="UP000005446"/>
    </source>
</evidence>
<comment type="caution">
    <text evidence="2">The sequence shown here is derived from an EMBL/GenBank/DDBJ whole genome shotgun (WGS) entry which is preliminary data.</text>
</comment>
<dbReference type="InParanoid" id="H0EPY9"/>
<dbReference type="Proteomes" id="UP000005446">
    <property type="component" value="Unassembled WGS sequence"/>
</dbReference>
<organism evidence="2 3">
    <name type="scientific">Glarea lozoyensis (strain ATCC 74030 / MF5533)</name>
    <dbReference type="NCBI Taxonomy" id="1104152"/>
    <lineage>
        <taxon>Eukaryota</taxon>
        <taxon>Fungi</taxon>
        <taxon>Dikarya</taxon>
        <taxon>Ascomycota</taxon>
        <taxon>Pezizomycotina</taxon>
        <taxon>Leotiomycetes</taxon>
        <taxon>Helotiales</taxon>
        <taxon>Helotiaceae</taxon>
        <taxon>Glarea</taxon>
    </lineage>
</organism>
<evidence type="ECO:0000313" key="2">
    <source>
        <dbReference type="EMBL" id="EHK99431.1"/>
    </source>
</evidence>
<proteinExistence type="predicted"/>
<feature type="region of interest" description="Disordered" evidence="1">
    <location>
        <begin position="23"/>
        <end position="49"/>
    </location>
</feature>
<protein>
    <submittedName>
        <fullName evidence="2">Uncharacterized protein</fullName>
    </submittedName>
</protein>
<feature type="compositionally biased region" description="Low complexity" evidence="1">
    <location>
        <begin position="34"/>
        <end position="46"/>
    </location>
</feature>
<dbReference type="AlphaFoldDB" id="H0EPY9"/>
<dbReference type="EMBL" id="AGUE01000117">
    <property type="protein sequence ID" value="EHK99431.1"/>
    <property type="molecule type" value="Genomic_DNA"/>
</dbReference>
<gene>
    <name evidence="2" type="ORF">M7I_4729</name>
</gene>
<keyword evidence="3" id="KW-1185">Reference proteome</keyword>
<accession>H0EPY9</accession>
<reference evidence="2 3" key="1">
    <citation type="journal article" date="2012" name="Eukaryot. Cell">
        <title>Genome sequence of the fungus Glarea lozoyensis: the first genome sequence of a species from the Helotiaceae family.</title>
        <authorList>
            <person name="Youssar L."/>
            <person name="Gruening B.A."/>
            <person name="Erxleben A."/>
            <person name="Guenther S."/>
            <person name="Huettel W."/>
        </authorList>
    </citation>
    <scope>NUCLEOTIDE SEQUENCE [LARGE SCALE GENOMIC DNA]</scope>
    <source>
        <strain evidence="3">ATCC 74030 / MF5533</strain>
    </source>
</reference>
<dbReference type="HOGENOM" id="CLU_2236861_0_0_1"/>
<evidence type="ECO:0000256" key="1">
    <source>
        <dbReference type="SAM" id="MobiDB-lite"/>
    </source>
</evidence>
<dbReference type="OrthoDB" id="14446at2759"/>
<name>H0EPY9_GLAL7</name>
<sequence length="105" mass="11351">MVHPIIDEYYNHNPYHRRSSKFVHDKGLITNEKGNPNNPVSPSGNPAPLTLSLNKSTIIPASKSNPHNSAASTLLDPISPALTPAREISPLRHESAKIAGALRAE</sequence>